<dbReference type="AlphaFoldDB" id="A0A085WLI6"/>
<sequence>MHAFEPRQRVRLSLLPDGIQRPGPNNSGTWRRTQGFCEGTHTCLGDAKWATEARVDRANKRTLDDQAPKSKGRKSDAFCRHF</sequence>
<name>A0A085WLI6_9BACT</name>
<evidence type="ECO:0000313" key="2">
    <source>
        <dbReference type="EMBL" id="KFE68549.1"/>
    </source>
</evidence>
<dbReference type="EMBL" id="JMCB01000006">
    <property type="protein sequence ID" value="KFE68549.1"/>
    <property type="molecule type" value="Genomic_DNA"/>
</dbReference>
<keyword evidence="3" id="KW-1185">Reference proteome</keyword>
<reference evidence="2 3" key="1">
    <citation type="submission" date="2014-04" db="EMBL/GenBank/DDBJ databases">
        <title>Genome assembly of Hyalangium minutum DSM 14724.</title>
        <authorList>
            <person name="Sharma G."/>
            <person name="Subramanian S."/>
        </authorList>
    </citation>
    <scope>NUCLEOTIDE SEQUENCE [LARGE SCALE GENOMIC DNA]</scope>
    <source>
        <strain evidence="2 3">DSM 14724</strain>
    </source>
</reference>
<dbReference type="STRING" id="394096.DB31_7786"/>
<dbReference type="Proteomes" id="UP000028725">
    <property type="component" value="Unassembled WGS sequence"/>
</dbReference>
<accession>A0A085WLI6</accession>
<protein>
    <submittedName>
        <fullName evidence="2">Uncharacterized protein</fullName>
    </submittedName>
</protein>
<feature type="region of interest" description="Disordered" evidence="1">
    <location>
        <begin position="59"/>
        <end position="82"/>
    </location>
</feature>
<comment type="caution">
    <text evidence="2">The sequence shown here is derived from an EMBL/GenBank/DDBJ whole genome shotgun (WGS) entry which is preliminary data.</text>
</comment>
<evidence type="ECO:0000256" key="1">
    <source>
        <dbReference type="SAM" id="MobiDB-lite"/>
    </source>
</evidence>
<gene>
    <name evidence="2" type="ORF">DB31_7786</name>
</gene>
<evidence type="ECO:0000313" key="3">
    <source>
        <dbReference type="Proteomes" id="UP000028725"/>
    </source>
</evidence>
<organism evidence="2 3">
    <name type="scientific">Hyalangium minutum</name>
    <dbReference type="NCBI Taxonomy" id="394096"/>
    <lineage>
        <taxon>Bacteria</taxon>
        <taxon>Pseudomonadati</taxon>
        <taxon>Myxococcota</taxon>
        <taxon>Myxococcia</taxon>
        <taxon>Myxococcales</taxon>
        <taxon>Cystobacterineae</taxon>
        <taxon>Archangiaceae</taxon>
        <taxon>Hyalangium</taxon>
    </lineage>
</organism>
<proteinExistence type="predicted"/>